<evidence type="ECO:0000313" key="1">
    <source>
        <dbReference type="EMBL" id="UGS38003.1"/>
    </source>
</evidence>
<dbReference type="InterPro" id="IPR013783">
    <property type="entry name" value="Ig-like_fold"/>
</dbReference>
<sequence>MRGVLALTACCALLAGCGGGERQDHAEKSATYDLDVVSADFPKDQSISAPAELTIAVRNTGDRTIPNLAVSLDGISSANDQPGLADARQPVWIVADSPTAADTAYDFTWTVGKLDAGATKSLTWRLTPATPGTHSLTWTVAAGLHGKAKARTKGGGLPTGKFTVRVSDAPAQATVDPQTGDVVDK</sequence>
<dbReference type="PROSITE" id="PS51257">
    <property type="entry name" value="PROKAR_LIPOPROTEIN"/>
    <property type="match status" value="1"/>
</dbReference>
<dbReference type="Proteomes" id="UP001162834">
    <property type="component" value="Chromosome"/>
</dbReference>
<name>A0A9E6Y1M5_9ACTN</name>
<keyword evidence="2" id="KW-1185">Reference proteome</keyword>
<dbReference type="EMBL" id="CP087164">
    <property type="protein sequence ID" value="UGS38003.1"/>
    <property type="molecule type" value="Genomic_DNA"/>
</dbReference>
<proteinExistence type="predicted"/>
<accession>A0A9E6Y1M5</accession>
<dbReference type="AlphaFoldDB" id="A0A9E6Y1M5"/>
<dbReference type="Gene3D" id="2.60.40.10">
    <property type="entry name" value="Immunoglobulins"/>
    <property type="match status" value="1"/>
</dbReference>
<dbReference type="KEGG" id="sbae:DSM104329_04425"/>
<protein>
    <recommendedName>
        <fullName evidence="3">DUF11 domain-containing protein</fullName>
    </recommendedName>
</protein>
<evidence type="ECO:0008006" key="3">
    <source>
        <dbReference type="Google" id="ProtNLM"/>
    </source>
</evidence>
<reference evidence="1" key="1">
    <citation type="journal article" date="2022" name="Int. J. Syst. Evol. Microbiol.">
        <title>Pseudomonas aegrilactucae sp. nov. and Pseudomonas morbosilactucae sp. nov., pathogens causing bacterial rot of lettuce in Japan.</title>
        <authorList>
            <person name="Sawada H."/>
            <person name="Fujikawa T."/>
            <person name="Satou M."/>
        </authorList>
    </citation>
    <scope>NUCLEOTIDE SEQUENCE</scope>
    <source>
        <strain evidence="1">0166_1</strain>
    </source>
</reference>
<dbReference type="RefSeq" id="WP_259312039.1">
    <property type="nucleotide sequence ID" value="NZ_CP087164.1"/>
</dbReference>
<gene>
    <name evidence="1" type="ORF">DSM104329_04425</name>
</gene>
<organism evidence="1 2">
    <name type="scientific">Capillimicrobium parvum</name>
    <dbReference type="NCBI Taxonomy" id="2884022"/>
    <lineage>
        <taxon>Bacteria</taxon>
        <taxon>Bacillati</taxon>
        <taxon>Actinomycetota</taxon>
        <taxon>Thermoleophilia</taxon>
        <taxon>Solirubrobacterales</taxon>
        <taxon>Capillimicrobiaceae</taxon>
        <taxon>Capillimicrobium</taxon>
    </lineage>
</organism>
<dbReference type="GO" id="GO:0005975">
    <property type="term" value="P:carbohydrate metabolic process"/>
    <property type="evidence" value="ECO:0007669"/>
    <property type="project" value="UniProtKB-ARBA"/>
</dbReference>
<evidence type="ECO:0000313" key="2">
    <source>
        <dbReference type="Proteomes" id="UP001162834"/>
    </source>
</evidence>